<dbReference type="RefSeq" id="WP_262567098.1">
    <property type="nucleotide sequence ID" value="NZ_JAPFCC010000001.1"/>
</dbReference>
<gene>
    <name evidence="1" type="ORF">NX722_05565</name>
</gene>
<dbReference type="EMBL" id="JAPFCC010000001">
    <property type="protein sequence ID" value="MCW7552120.1"/>
    <property type="molecule type" value="Genomic_DNA"/>
</dbReference>
<accession>A0ABT3MRX3</accession>
<evidence type="ECO:0000313" key="1">
    <source>
        <dbReference type="EMBL" id="MCW7552120.1"/>
    </source>
</evidence>
<dbReference type="Proteomes" id="UP001209854">
    <property type="component" value="Unassembled WGS sequence"/>
</dbReference>
<organism evidence="1 2">
    <name type="scientific">Endozoicomonas gorgoniicola</name>
    <dbReference type="NCBI Taxonomy" id="1234144"/>
    <lineage>
        <taxon>Bacteria</taxon>
        <taxon>Pseudomonadati</taxon>
        <taxon>Pseudomonadota</taxon>
        <taxon>Gammaproteobacteria</taxon>
        <taxon>Oceanospirillales</taxon>
        <taxon>Endozoicomonadaceae</taxon>
        <taxon>Endozoicomonas</taxon>
    </lineage>
</organism>
<sequence>MSRFTYSTSTPIGQIVAEAVNSAQESRYKLNRAVNAVEGMNDEQAKEELGVDNLAGFRNALNQLNAAYEKEPFKDLLPVLDQG</sequence>
<name>A0ABT3MRX3_9GAMM</name>
<reference evidence="1 2" key="1">
    <citation type="submission" date="2022-10" db="EMBL/GenBank/DDBJ databases">
        <title>High-quality genome sequences of two octocoral-associated bacteria, Endozoicomonas euniceicola EF212 and Endozoicomonas gorgoniicola PS125.</title>
        <authorList>
            <person name="Chiou Y.-J."/>
            <person name="Chen Y.-H."/>
        </authorList>
    </citation>
    <scope>NUCLEOTIDE SEQUENCE [LARGE SCALE GENOMIC DNA]</scope>
    <source>
        <strain evidence="1 2">PS125</strain>
    </source>
</reference>
<protein>
    <submittedName>
        <fullName evidence="1">Uncharacterized protein</fullName>
    </submittedName>
</protein>
<evidence type="ECO:0000313" key="2">
    <source>
        <dbReference type="Proteomes" id="UP001209854"/>
    </source>
</evidence>
<keyword evidence="2" id="KW-1185">Reference proteome</keyword>
<proteinExistence type="predicted"/>
<comment type="caution">
    <text evidence="1">The sequence shown here is derived from an EMBL/GenBank/DDBJ whole genome shotgun (WGS) entry which is preliminary data.</text>
</comment>